<reference evidence="1 2" key="1">
    <citation type="submission" date="2017-07" db="EMBL/GenBank/DDBJ databases">
        <title>Isolation and whole genome analysis of endospore-forming bacteria from heroin.</title>
        <authorList>
            <person name="Kalinowski J."/>
            <person name="Ahrens B."/>
            <person name="Al-Dilaimi A."/>
            <person name="Winkler A."/>
            <person name="Wibberg D."/>
            <person name="Schleenbecker U."/>
            <person name="Ruckert C."/>
            <person name="Wolfel R."/>
            <person name="Grass G."/>
        </authorList>
    </citation>
    <scope>NUCLEOTIDE SEQUENCE [LARGE SCALE GENOMIC DNA]</scope>
    <source>
        <strain evidence="1 2">7521-2</strain>
    </source>
</reference>
<comment type="caution">
    <text evidence="1">The sequence shown here is derived from an EMBL/GenBank/DDBJ whole genome shotgun (WGS) entry which is preliminary data.</text>
</comment>
<dbReference type="InterPro" id="IPR030832">
    <property type="entry name" value="Acidic_LPXTA"/>
</dbReference>
<name>A0A268FIB0_NIACI</name>
<evidence type="ECO:0000313" key="2">
    <source>
        <dbReference type="Proteomes" id="UP000216961"/>
    </source>
</evidence>
<evidence type="ECO:0000313" key="1">
    <source>
        <dbReference type="EMBL" id="PAD85100.1"/>
    </source>
</evidence>
<dbReference type="KEGG" id="bcir:C2I06_05580"/>
<gene>
    <name evidence="1" type="ORF">CHH57_01305</name>
</gene>
<dbReference type="AlphaFoldDB" id="A0A268FIB0"/>
<proteinExistence type="predicted"/>
<accession>A0A268FIB0</accession>
<dbReference type="Proteomes" id="UP000216961">
    <property type="component" value="Unassembled WGS sequence"/>
</dbReference>
<dbReference type="RefSeq" id="WP_095328522.1">
    <property type="nucleotide sequence ID" value="NZ_CP026031.1"/>
</dbReference>
<dbReference type="NCBIfam" id="TIGR04383">
    <property type="entry name" value="acidic_w_LPXTA"/>
    <property type="match status" value="1"/>
</dbReference>
<dbReference type="EMBL" id="NPBQ01000011">
    <property type="protein sequence ID" value="PAD85100.1"/>
    <property type="molecule type" value="Genomic_DNA"/>
</dbReference>
<organism evidence="1 2">
    <name type="scientific">Niallia circulans</name>
    <name type="common">Bacillus circulans</name>
    <dbReference type="NCBI Taxonomy" id="1397"/>
    <lineage>
        <taxon>Bacteria</taxon>
        <taxon>Bacillati</taxon>
        <taxon>Bacillota</taxon>
        <taxon>Bacilli</taxon>
        <taxon>Bacillales</taxon>
        <taxon>Bacillaceae</taxon>
        <taxon>Niallia</taxon>
    </lineage>
</organism>
<protein>
    <submittedName>
        <fullName evidence="1">Processed acidic surface protein</fullName>
    </submittedName>
</protein>
<sequence length="313" mass="35395">MKKVLFSFLLFWGLSLQASSVAASPSEKEIESLANNLGWSTEDLEEYLSFKGLKISDFDNIRVLKKQLGTPITPANLDKLLVQNSMTQEELDILLAGFHESVDDFWFLEDLEVAIDFYKNHEDKMLQLEKFLENIGFDDKEKQQFYGHLNKLDPAFLAAKVEDWKVKLSTFQAMDQEGGISKEGNHALTDFWKDFFTATALKPVIISIDDNGKRNELSLNDLKHKQMDTTVAIELYDHDQFLIGDAIVTSDMVSSVDAIDKVVELTEVTEGLANLYAAQLPNTASSLPIMLCIGYMLVLLGLFVTFRKVPYEN</sequence>